<dbReference type="EMBL" id="JBHSWG010000001">
    <property type="protein sequence ID" value="MFC6760483.1"/>
    <property type="molecule type" value="Genomic_DNA"/>
</dbReference>
<evidence type="ECO:0000313" key="1">
    <source>
        <dbReference type="EMBL" id="MFC6760483.1"/>
    </source>
</evidence>
<evidence type="ECO:0000313" key="2">
    <source>
        <dbReference type="Proteomes" id="UP001596353"/>
    </source>
</evidence>
<gene>
    <name evidence="1" type="ORF">ACFQFQ_14800</name>
</gene>
<accession>A0ABW2B513</accession>
<name>A0ABW2B513_9RHOB</name>
<proteinExistence type="predicted"/>
<protein>
    <submittedName>
        <fullName evidence="1">Uncharacterized protein</fullName>
    </submittedName>
</protein>
<reference evidence="2" key="1">
    <citation type="journal article" date="2019" name="Int. J. Syst. Evol. Microbiol.">
        <title>The Global Catalogue of Microorganisms (GCM) 10K type strain sequencing project: providing services to taxonomists for standard genome sequencing and annotation.</title>
        <authorList>
            <consortium name="The Broad Institute Genomics Platform"/>
            <consortium name="The Broad Institute Genome Sequencing Center for Infectious Disease"/>
            <person name="Wu L."/>
            <person name="Ma J."/>
        </authorList>
    </citation>
    <scope>NUCLEOTIDE SEQUENCE [LARGE SCALE GENOMIC DNA]</scope>
    <source>
        <strain evidence="2">CCUG 66188</strain>
    </source>
</reference>
<dbReference type="Proteomes" id="UP001596353">
    <property type="component" value="Unassembled WGS sequence"/>
</dbReference>
<sequence>MTHPKTEVYCDSGDGTALTAYHSWNAIHVSVDSHLLVLSSASAEAFGLALMQLAQKAKAQPNAERTNEDRVAEFSLQLDLLHALTGMDPDPAADGPETAVSDLLAHAMHYCEAHGLDFQACVDRGSGHFTAEANR</sequence>
<keyword evidence="2" id="KW-1185">Reference proteome</keyword>
<comment type="caution">
    <text evidence="1">The sequence shown here is derived from an EMBL/GenBank/DDBJ whole genome shotgun (WGS) entry which is preliminary data.</text>
</comment>
<organism evidence="1 2">
    <name type="scientific">Sulfitobacter porphyrae</name>
    <dbReference type="NCBI Taxonomy" id="1246864"/>
    <lineage>
        <taxon>Bacteria</taxon>
        <taxon>Pseudomonadati</taxon>
        <taxon>Pseudomonadota</taxon>
        <taxon>Alphaproteobacteria</taxon>
        <taxon>Rhodobacterales</taxon>
        <taxon>Roseobacteraceae</taxon>
        <taxon>Sulfitobacter</taxon>
    </lineage>
</organism>